<dbReference type="EMBL" id="LATX01002418">
    <property type="protein sequence ID" value="KTB29673.1"/>
    <property type="molecule type" value="Genomic_DNA"/>
</dbReference>
<dbReference type="AlphaFoldDB" id="A0A0W0F012"/>
<feature type="compositionally biased region" description="Polar residues" evidence="1">
    <location>
        <begin position="1"/>
        <end position="14"/>
    </location>
</feature>
<reference evidence="2 3" key="1">
    <citation type="submission" date="2015-12" db="EMBL/GenBank/DDBJ databases">
        <title>Draft genome sequence of Moniliophthora roreri, the causal agent of frosty pod rot of cacao.</title>
        <authorList>
            <person name="Aime M.C."/>
            <person name="Diaz-Valderrama J.R."/>
            <person name="Kijpornyongpan T."/>
            <person name="Phillips-Mora W."/>
        </authorList>
    </citation>
    <scope>NUCLEOTIDE SEQUENCE [LARGE SCALE GENOMIC DNA]</scope>
    <source>
        <strain evidence="2 3">MCA 2952</strain>
    </source>
</reference>
<sequence length="466" mass="52422">MTARSTTDSLSVTSQPPPPQQYQSTGIRQIPVFVIHPSPVLQNNHTLQRLDYVSRYHCLDGTIATRQCFKGGRFELVRGHQYRQPKERKVWLVTNRNTRLLPKLDRHLHSTTTSYNHVTLTVMNNPTGFGEIDKDERKVLWGAGFQAVDEVTGGMVEAQRHPQSHLDTTESLTAIGFVIPPASVRQKDHFLNLAPRDEVVPYPLKSKFTILAIQAITDSVRPRILQSRRLEELGVAGYLEGDDTGRETVANEMDRVKAACESTFDAESKVSGSHIQAVFLNPQQAWRRRLKDQRSSCTFWTWMLSLALSKANDSLPPAITNASFCSPPSSCGLGAACRRGDSTCNVTTRTTVFVRWRWLEAPARNVLEHRSCNDEVDIRLLVSSVQRPGAQEEIESKARTFVVDHHSISTVCHPLYIHGTTSPSFRVEAVSSCIIVTRSRVLVYSVIPCLGVEELERDKRTLRDLR</sequence>
<evidence type="ECO:0000313" key="3">
    <source>
        <dbReference type="Proteomes" id="UP000054988"/>
    </source>
</evidence>
<evidence type="ECO:0000256" key="1">
    <source>
        <dbReference type="SAM" id="MobiDB-lite"/>
    </source>
</evidence>
<comment type="caution">
    <text evidence="2">The sequence shown here is derived from an EMBL/GenBank/DDBJ whole genome shotgun (WGS) entry which is preliminary data.</text>
</comment>
<name>A0A0W0F012_MONRR</name>
<proteinExistence type="predicted"/>
<accession>A0A0W0F012</accession>
<organism evidence="2 3">
    <name type="scientific">Moniliophthora roreri</name>
    <name type="common">Frosty pod rot fungus</name>
    <name type="synonym">Monilia roreri</name>
    <dbReference type="NCBI Taxonomy" id="221103"/>
    <lineage>
        <taxon>Eukaryota</taxon>
        <taxon>Fungi</taxon>
        <taxon>Dikarya</taxon>
        <taxon>Basidiomycota</taxon>
        <taxon>Agaricomycotina</taxon>
        <taxon>Agaricomycetes</taxon>
        <taxon>Agaricomycetidae</taxon>
        <taxon>Agaricales</taxon>
        <taxon>Marasmiineae</taxon>
        <taxon>Marasmiaceae</taxon>
        <taxon>Moniliophthora</taxon>
    </lineage>
</organism>
<gene>
    <name evidence="2" type="ORF">WG66_17751</name>
</gene>
<protein>
    <submittedName>
        <fullName evidence="2">Uncharacterized protein</fullName>
    </submittedName>
</protein>
<evidence type="ECO:0000313" key="2">
    <source>
        <dbReference type="EMBL" id="KTB29673.1"/>
    </source>
</evidence>
<dbReference type="Proteomes" id="UP000054988">
    <property type="component" value="Unassembled WGS sequence"/>
</dbReference>
<feature type="region of interest" description="Disordered" evidence="1">
    <location>
        <begin position="1"/>
        <end position="23"/>
    </location>
</feature>